<comment type="caution">
    <text evidence="6">The sequence shown here is derived from an EMBL/GenBank/DDBJ whole genome shotgun (WGS) entry which is preliminary data.</text>
</comment>
<evidence type="ECO:0000259" key="4">
    <source>
        <dbReference type="Pfam" id="PF01551"/>
    </source>
</evidence>
<dbReference type="PANTHER" id="PTHR21666">
    <property type="entry name" value="PEPTIDASE-RELATED"/>
    <property type="match status" value="1"/>
</dbReference>
<feature type="region of interest" description="Disordered" evidence="3">
    <location>
        <begin position="267"/>
        <end position="286"/>
    </location>
</feature>
<accession>A0A4R5VTC4</accession>
<dbReference type="InterPro" id="IPR016047">
    <property type="entry name" value="M23ase_b-sheet_dom"/>
</dbReference>
<sequence length="427" mass="46314">MKKSVVAITVAASMGIGSLFTGSSLVTEAASISNLKDKQNEIHNKRSNLKSDINDANTTINDLQGQQANVKSEMKRLDFAIGDTNAKIRDKTAKIGETQGKINQLQGEIQVIVDRMEKRNNLLKERARNYQETGGMINYIDVLMGAKSFSDFIDRANAVATIMEADQELLKQADMDKKELEEKRMKVEEDLANLQEMKSELEQMNKQLSTQRAAKDKLLSKLVRKEKEVHDGKLALEEEEQILAGQEAAVQKAIQLEKDRQAAAAAAAKAAKTPAQPSGGGASGKAPAISGGTFTRPASGIISSGFGTRPGFRPGEFHYGVDIANHASNVPILAAADGVVIRSYYSNSYGNCIFISHSINGQVYTTVYAHMEARLAETGAVVKKGQQIGIMGSTGDSTGQHLHFELHRGQWVPDRHNAINPVGIVPL</sequence>
<evidence type="ECO:0000259" key="5">
    <source>
        <dbReference type="Pfam" id="PF24568"/>
    </source>
</evidence>
<evidence type="ECO:0000256" key="3">
    <source>
        <dbReference type="SAM" id="MobiDB-lite"/>
    </source>
</evidence>
<feature type="coiled-coil region" evidence="2">
    <location>
        <begin position="163"/>
        <end position="256"/>
    </location>
</feature>
<feature type="coiled-coil region" evidence="2">
    <location>
        <begin position="32"/>
        <end position="73"/>
    </location>
</feature>
<dbReference type="Gene3D" id="2.70.70.10">
    <property type="entry name" value="Glucose Permease (Domain IIA)"/>
    <property type="match status" value="1"/>
</dbReference>
<dbReference type="Gene3D" id="6.10.250.3150">
    <property type="match status" value="1"/>
</dbReference>
<evidence type="ECO:0000256" key="2">
    <source>
        <dbReference type="SAM" id="Coils"/>
    </source>
</evidence>
<dbReference type="AlphaFoldDB" id="A0A4R5VTC4"/>
<gene>
    <name evidence="6" type="ORF">E2K98_09170</name>
</gene>
<reference evidence="6 7" key="1">
    <citation type="submission" date="2019-03" db="EMBL/GenBank/DDBJ databases">
        <title>Bacillus niacini sp. nov. a Nicotinate-Metabolizing Mesophile Isolated from Soil.</title>
        <authorList>
            <person name="Zhang G."/>
        </authorList>
    </citation>
    <scope>NUCLEOTIDE SEQUENCE [LARGE SCALE GENOMIC DNA]</scope>
    <source>
        <strain evidence="6 7">WN066</strain>
    </source>
</reference>
<dbReference type="Proteomes" id="UP000295132">
    <property type="component" value="Unassembled WGS sequence"/>
</dbReference>
<dbReference type="CDD" id="cd12797">
    <property type="entry name" value="M23_peptidase"/>
    <property type="match status" value="1"/>
</dbReference>
<organism evidence="6 7">
    <name type="scientific">Bacillus salipaludis</name>
    <dbReference type="NCBI Taxonomy" id="2547811"/>
    <lineage>
        <taxon>Bacteria</taxon>
        <taxon>Bacillati</taxon>
        <taxon>Bacillota</taxon>
        <taxon>Bacilli</taxon>
        <taxon>Bacillales</taxon>
        <taxon>Bacillaceae</taxon>
        <taxon>Bacillus</taxon>
    </lineage>
</organism>
<feature type="domain" description="M23ase beta-sheet core" evidence="4">
    <location>
        <begin position="317"/>
        <end position="409"/>
    </location>
</feature>
<name>A0A4R5VTC4_9BACI</name>
<keyword evidence="1" id="KW-0732">Signal</keyword>
<feature type="compositionally biased region" description="Low complexity" evidence="3">
    <location>
        <begin position="267"/>
        <end position="277"/>
    </location>
</feature>
<proteinExistence type="predicted"/>
<dbReference type="Pfam" id="PF24568">
    <property type="entry name" value="CC_PcsB"/>
    <property type="match status" value="1"/>
</dbReference>
<dbReference type="RefSeq" id="WP_133333951.1">
    <property type="nucleotide sequence ID" value="NZ_SMYO01000004.1"/>
</dbReference>
<dbReference type="PANTHER" id="PTHR21666:SF270">
    <property type="entry name" value="MUREIN HYDROLASE ACTIVATOR ENVC"/>
    <property type="match status" value="1"/>
</dbReference>
<evidence type="ECO:0000313" key="6">
    <source>
        <dbReference type="EMBL" id="TDK62221.1"/>
    </source>
</evidence>
<evidence type="ECO:0000256" key="1">
    <source>
        <dbReference type="ARBA" id="ARBA00022729"/>
    </source>
</evidence>
<dbReference type="SUPFAM" id="SSF51261">
    <property type="entry name" value="Duplicated hybrid motif"/>
    <property type="match status" value="1"/>
</dbReference>
<keyword evidence="2" id="KW-0175">Coiled coil</keyword>
<dbReference type="GO" id="GO:0004222">
    <property type="term" value="F:metalloendopeptidase activity"/>
    <property type="evidence" value="ECO:0007669"/>
    <property type="project" value="TreeGrafter"/>
</dbReference>
<evidence type="ECO:0000313" key="7">
    <source>
        <dbReference type="Proteomes" id="UP000295132"/>
    </source>
</evidence>
<dbReference type="Pfam" id="PF01551">
    <property type="entry name" value="Peptidase_M23"/>
    <property type="match status" value="1"/>
</dbReference>
<dbReference type="InterPro" id="IPR011055">
    <property type="entry name" value="Dup_hybrid_motif"/>
</dbReference>
<dbReference type="InterPro" id="IPR057309">
    <property type="entry name" value="PcsB_CC"/>
</dbReference>
<dbReference type="InterPro" id="IPR050570">
    <property type="entry name" value="Cell_wall_metabolism_enzyme"/>
</dbReference>
<protein>
    <submittedName>
        <fullName evidence="6">Peptidase M23</fullName>
    </submittedName>
</protein>
<feature type="domain" description="Peptidoglycan hydrolase PcsB coiled-coil" evidence="5">
    <location>
        <begin position="109"/>
        <end position="183"/>
    </location>
</feature>
<dbReference type="EMBL" id="SMYO01000004">
    <property type="protein sequence ID" value="TDK62221.1"/>
    <property type="molecule type" value="Genomic_DNA"/>
</dbReference>